<protein>
    <recommendedName>
        <fullName evidence="7">Protein arginine methyltransferase NDUFAF7</fullName>
        <ecNumber evidence="7">2.1.1.320</ecNumber>
    </recommendedName>
</protein>
<dbReference type="Proteomes" id="UP000253551">
    <property type="component" value="Unassembled WGS sequence"/>
</dbReference>
<evidence type="ECO:0000256" key="5">
    <source>
        <dbReference type="ARBA" id="ARBA00023128"/>
    </source>
</evidence>
<comment type="similarity">
    <text evidence="2 7">Belongs to the NDUFAF7 family.</text>
</comment>
<comment type="subcellular location">
    <subcellularLocation>
        <location evidence="1 7">Mitochondrion</location>
    </subcellularLocation>
</comment>
<evidence type="ECO:0000256" key="4">
    <source>
        <dbReference type="ARBA" id="ARBA00022679"/>
    </source>
</evidence>
<dbReference type="GO" id="GO:0032259">
    <property type="term" value="P:methylation"/>
    <property type="evidence" value="ECO:0007669"/>
    <property type="project" value="UniProtKB-KW"/>
</dbReference>
<dbReference type="STRING" id="4846.A0A367JAQ3"/>
<name>A0A367JAQ3_RHIST</name>
<dbReference type="SUPFAM" id="SSF53335">
    <property type="entry name" value="S-adenosyl-L-methionine-dependent methyltransferases"/>
    <property type="match status" value="1"/>
</dbReference>
<keyword evidence="5 7" id="KW-0496">Mitochondrion</keyword>
<dbReference type="GO" id="GO:0005739">
    <property type="term" value="C:mitochondrion"/>
    <property type="evidence" value="ECO:0007669"/>
    <property type="project" value="UniProtKB-SubCell"/>
</dbReference>
<proteinExistence type="inferred from homology"/>
<dbReference type="InterPro" id="IPR038375">
    <property type="entry name" value="NDUFAF7_sf"/>
</dbReference>
<comment type="caution">
    <text evidence="8">The sequence shown here is derived from an EMBL/GenBank/DDBJ whole genome shotgun (WGS) entry which is preliminary data.</text>
</comment>
<dbReference type="GO" id="GO:0035243">
    <property type="term" value="F:protein-arginine omega-N symmetric methyltransferase activity"/>
    <property type="evidence" value="ECO:0007669"/>
    <property type="project" value="UniProtKB-EC"/>
</dbReference>
<evidence type="ECO:0000313" key="9">
    <source>
        <dbReference type="Proteomes" id="UP000253551"/>
    </source>
</evidence>
<keyword evidence="4 7" id="KW-0808">Transferase</keyword>
<evidence type="ECO:0000256" key="6">
    <source>
        <dbReference type="ARBA" id="ARBA00048612"/>
    </source>
</evidence>
<evidence type="ECO:0000313" key="8">
    <source>
        <dbReference type="EMBL" id="RCH86811.1"/>
    </source>
</evidence>
<comment type="catalytic activity">
    <reaction evidence="6 7">
        <text>L-arginyl-[protein] + 2 S-adenosyl-L-methionine = N(omega),N(omega)'-dimethyl-L-arginyl-[protein] + 2 S-adenosyl-L-homocysteine + 2 H(+)</text>
        <dbReference type="Rhea" id="RHEA:48108"/>
        <dbReference type="Rhea" id="RHEA-COMP:10532"/>
        <dbReference type="Rhea" id="RHEA-COMP:11992"/>
        <dbReference type="ChEBI" id="CHEBI:15378"/>
        <dbReference type="ChEBI" id="CHEBI:29965"/>
        <dbReference type="ChEBI" id="CHEBI:57856"/>
        <dbReference type="ChEBI" id="CHEBI:59789"/>
        <dbReference type="ChEBI" id="CHEBI:88221"/>
        <dbReference type="EC" id="2.1.1.320"/>
    </reaction>
</comment>
<dbReference type="InterPro" id="IPR029063">
    <property type="entry name" value="SAM-dependent_MTases_sf"/>
</dbReference>
<reference evidence="8 9" key="1">
    <citation type="journal article" date="2018" name="G3 (Bethesda)">
        <title>Phylogenetic and Phylogenomic Definition of Rhizopus Species.</title>
        <authorList>
            <person name="Gryganskyi A.P."/>
            <person name="Golan J."/>
            <person name="Dolatabadi S."/>
            <person name="Mondo S."/>
            <person name="Robb S."/>
            <person name="Idnurm A."/>
            <person name="Muszewska A."/>
            <person name="Steczkiewicz K."/>
            <person name="Masonjones S."/>
            <person name="Liao H.L."/>
            <person name="Gajdeczka M.T."/>
            <person name="Anike F."/>
            <person name="Vuek A."/>
            <person name="Anishchenko I.M."/>
            <person name="Voigt K."/>
            <person name="de Hoog G.S."/>
            <person name="Smith M.E."/>
            <person name="Heitman J."/>
            <person name="Vilgalys R."/>
            <person name="Stajich J.E."/>
        </authorList>
    </citation>
    <scope>NUCLEOTIDE SEQUENCE [LARGE SCALE GENOMIC DNA]</scope>
    <source>
        <strain evidence="8 9">LSU 92-RS-03</strain>
    </source>
</reference>
<comment type="function">
    <text evidence="7">Arginine methyltransferase involved in the assembly or stability of mitochondrial NADH:ubiquinone oxidoreductase complex (complex I).</text>
</comment>
<evidence type="ECO:0000256" key="2">
    <source>
        <dbReference type="ARBA" id="ARBA00005891"/>
    </source>
</evidence>
<dbReference type="PANTHER" id="PTHR12049">
    <property type="entry name" value="PROTEIN ARGININE METHYLTRANSFERASE NDUFAF7, MITOCHONDRIAL"/>
    <property type="match status" value="1"/>
</dbReference>
<keyword evidence="9" id="KW-1185">Reference proteome</keyword>
<sequence>MPKSSEEKYEGDEHYVKRMSSIARTHGGTHSRHSCSSTELFHPWFARTIAKYMVAEYKLTLYPHKDLIIYELNGGGGRLMSHILDYIKQNEPSVYKRTQYNLIEPGHVAHSHPPLIEYDCPTTRFDQNIFDWDRLVTEQCFILGSELLTRLGHDIIQYNDSIPQQGLVSIDSQGHCHQEFEPVGNDALISKYLNFREKLKSPGSDTSWHPLRWSRNSSVEYVPTRLFQLLDLLKSYFPSHRLILTDYSSLPHTIEGLNAPLVQTPYRDRMVRCKTFRLPPGWYDIMFPTNFELLKETYHLMCHKRVKVLSLENFVERYEKTGKRSRNMKVFLT</sequence>
<dbReference type="PANTHER" id="PTHR12049:SF5">
    <property type="entry name" value="PROTEIN ARGININE METHYLTRANSFERASE NDUFAF7 HOMOLOG, MITOCHONDRIAL"/>
    <property type="match status" value="1"/>
</dbReference>
<evidence type="ECO:0000256" key="1">
    <source>
        <dbReference type="ARBA" id="ARBA00004173"/>
    </source>
</evidence>
<evidence type="ECO:0000256" key="3">
    <source>
        <dbReference type="ARBA" id="ARBA00022603"/>
    </source>
</evidence>
<dbReference type="EMBL" id="PJQM01003855">
    <property type="protein sequence ID" value="RCH86811.1"/>
    <property type="molecule type" value="Genomic_DNA"/>
</dbReference>
<dbReference type="InterPro" id="IPR003788">
    <property type="entry name" value="NDUFAF7"/>
</dbReference>
<dbReference type="Gene3D" id="3.40.50.12710">
    <property type="match status" value="1"/>
</dbReference>
<evidence type="ECO:0000256" key="7">
    <source>
        <dbReference type="RuleBase" id="RU364114"/>
    </source>
</evidence>
<dbReference type="EC" id="2.1.1.320" evidence="7"/>
<gene>
    <name evidence="8" type="ORF">CU098_004561</name>
</gene>
<organism evidence="8 9">
    <name type="scientific">Rhizopus stolonifer</name>
    <name type="common">Rhizopus nigricans</name>
    <dbReference type="NCBI Taxonomy" id="4846"/>
    <lineage>
        <taxon>Eukaryota</taxon>
        <taxon>Fungi</taxon>
        <taxon>Fungi incertae sedis</taxon>
        <taxon>Mucoromycota</taxon>
        <taxon>Mucoromycotina</taxon>
        <taxon>Mucoromycetes</taxon>
        <taxon>Mucorales</taxon>
        <taxon>Mucorineae</taxon>
        <taxon>Rhizopodaceae</taxon>
        <taxon>Rhizopus</taxon>
    </lineage>
</organism>
<dbReference type="Pfam" id="PF02636">
    <property type="entry name" value="Methyltransf_28"/>
    <property type="match status" value="1"/>
</dbReference>
<accession>A0A367JAQ3</accession>
<keyword evidence="3 7" id="KW-0489">Methyltransferase</keyword>
<dbReference type="AlphaFoldDB" id="A0A367JAQ3"/>
<dbReference type="OrthoDB" id="17415at2759"/>